<feature type="compositionally biased region" description="Acidic residues" evidence="1">
    <location>
        <begin position="146"/>
        <end position="166"/>
    </location>
</feature>
<feature type="compositionally biased region" description="Polar residues" evidence="1">
    <location>
        <begin position="167"/>
        <end position="195"/>
    </location>
</feature>
<dbReference type="AlphaFoldDB" id="A0A084WJ33"/>
<reference evidence="3" key="2">
    <citation type="submission" date="2020-05" db="UniProtKB">
        <authorList>
            <consortium name="EnsemblMetazoa"/>
        </authorList>
    </citation>
    <scope>IDENTIFICATION</scope>
</reference>
<feature type="compositionally biased region" description="Basic and acidic residues" evidence="1">
    <location>
        <begin position="135"/>
        <end position="145"/>
    </location>
</feature>
<dbReference type="EnsemblMetazoa" id="ASIC018298-RA">
    <property type="protein sequence ID" value="ASIC018298-PA"/>
    <property type="gene ID" value="ASIC018298"/>
</dbReference>
<organism evidence="2">
    <name type="scientific">Anopheles sinensis</name>
    <name type="common">Mosquito</name>
    <dbReference type="NCBI Taxonomy" id="74873"/>
    <lineage>
        <taxon>Eukaryota</taxon>
        <taxon>Metazoa</taxon>
        <taxon>Ecdysozoa</taxon>
        <taxon>Arthropoda</taxon>
        <taxon>Hexapoda</taxon>
        <taxon>Insecta</taxon>
        <taxon>Pterygota</taxon>
        <taxon>Neoptera</taxon>
        <taxon>Endopterygota</taxon>
        <taxon>Diptera</taxon>
        <taxon>Nematocera</taxon>
        <taxon>Culicoidea</taxon>
        <taxon>Culicidae</taxon>
        <taxon>Anophelinae</taxon>
        <taxon>Anopheles</taxon>
    </lineage>
</organism>
<evidence type="ECO:0000313" key="2">
    <source>
        <dbReference type="EMBL" id="KFB50227.1"/>
    </source>
</evidence>
<evidence type="ECO:0000313" key="3">
    <source>
        <dbReference type="EnsemblMetazoa" id="ASIC018298-PA"/>
    </source>
</evidence>
<name>A0A084WJ33_ANOSI</name>
<dbReference type="Proteomes" id="UP000030765">
    <property type="component" value="Unassembled WGS sequence"/>
</dbReference>
<feature type="region of interest" description="Disordered" evidence="1">
    <location>
        <begin position="1"/>
        <end position="232"/>
    </location>
</feature>
<sequence length="232" mass="25289">MDVSLLDENKTPKTPETESVVTTVGKDAAVTSVEKEATEPMEVTNSVDQNETKFEQKEVPEGLQEDTQAETTSEGEKVASTLNDTNDSCLPEEMMDGIVSDEPKAKEPVERNESNQKEVAKEIEKSVASQDEGGQSEKFETKINEIDEQIAQDIGEERECDAEDTNASEQGAKSTESESISNVTTQEEPLASSSVREAMANDDLEPIDSPEEETEMKGTDLSEVSNDSIVES</sequence>
<gene>
    <name evidence="2" type="ORF">ZHAS_00018298</name>
</gene>
<feature type="compositionally biased region" description="Polar residues" evidence="1">
    <location>
        <begin position="222"/>
        <end position="232"/>
    </location>
</feature>
<feature type="compositionally biased region" description="Acidic residues" evidence="1">
    <location>
        <begin position="200"/>
        <end position="214"/>
    </location>
</feature>
<protein>
    <submittedName>
        <fullName evidence="2 3">Uncharacterized protein</fullName>
    </submittedName>
</protein>
<dbReference type="EMBL" id="ATLV01023969">
    <property type="status" value="NOT_ANNOTATED_CDS"/>
    <property type="molecule type" value="Genomic_DNA"/>
</dbReference>
<evidence type="ECO:0000256" key="1">
    <source>
        <dbReference type="SAM" id="MobiDB-lite"/>
    </source>
</evidence>
<feature type="compositionally biased region" description="Basic and acidic residues" evidence="1">
    <location>
        <begin position="101"/>
        <end position="125"/>
    </location>
</feature>
<proteinExistence type="predicted"/>
<feature type="compositionally biased region" description="Basic and acidic residues" evidence="1">
    <location>
        <begin position="50"/>
        <end position="60"/>
    </location>
</feature>
<reference evidence="2 4" key="1">
    <citation type="journal article" date="2014" name="BMC Genomics">
        <title>Genome sequence of Anopheles sinensis provides insight into genetics basis of mosquito competence for malaria parasites.</title>
        <authorList>
            <person name="Zhou D."/>
            <person name="Zhang D."/>
            <person name="Ding G."/>
            <person name="Shi L."/>
            <person name="Hou Q."/>
            <person name="Ye Y."/>
            <person name="Xu Y."/>
            <person name="Zhou H."/>
            <person name="Xiong C."/>
            <person name="Li S."/>
            <person name="Yu J."/>
            <person name="Hong S."/>
            <person name="Yu X."/>
            <person name="Zou P."/>
            <person name="Chen C."/>
            <person name="Chang X."/>
            <person name="Wang W."/>
            <person name="Lv Y."/>
            <person name="Sun Y."/>
            <person name="Ma L."/>
            <person name="Shen B."/>
            <person name="Zhu C."/>
        </authorList>
    </citation>
    <scope>NUCLEOTIDE SEQUENCE [LARGE SCALE GENOMIC DNA]</scope>
</reference>
<accession>A0A084WJ33</accession>
<dbReference type="VEuPathDB" id="VectorBase:ASIC018298"/>
<evidence type="ECO:0000313" key="4">
    <source>
        <dbReference type="Proteomes" id="UP000030765"/>
    </source>
</evidence>
<keyword evidence="4" id="KW-1185">Reference proteome</keyword>
<feature type="compositionally biased region" description="Basic and acidic residues" evidence="1">
    <location>
        <begin position="7"/>
        <end position="16"/>
    </location>
</feature>
<dbReference type="EMBL" id="KE525347">
    <property type="protein sequence ID" value="KFB50227.1"/>
    <property type="molecule type" value="Genomic_DNA"/>
</dbReference>